<dbReference type="SMART" id="SM00409">
    <property type="entry name" value="IG"/>
    <property type="match status" value="1"/>
</dbReference>
<dbReference type="GeneID" id="129603516"/>
<dbReference type="GO" id="GO:0002376">
    <property type="term" value="P:immune system process"/>
    <property type="evidence" value="ECO:0007669"/>
    <property type="project" value="UniProtKB-KW"/>
</dbReference>
<accession>A0A9W2XGK5</accession>
<keyword evidence="2" id="KW-1003">Cell membrane</keyword>
<dbReference type="AlphaFoldDB" id="A0A9W2XGK5"/>
<dbReference type="InterPro" id="IPR013783">
    <property type="entry name" value="Ig-like_fold"/>
</dbReference>
<dbReference type="InterPro" id="IPR013106">
    <property type="entry name" value="Ig_V-set"/>
</dbReference>
<dbReference type="PANTHER" id="PTHR19433">
    <property type="entry name" value="T-CELL RECEPTOR ALPHA CHAIN V REGION-RELATED"/>
    <property type="match status" value="1"/>
</dbReference>
<evidence type="ECO:0000256" key="5">
    <source>
        <dbReference type="ARBA" id="ARBA00023136"/>
    </source>
</evidence>
<dbReference type="Gene3D" id="2.60.40.10">
    <property type="entry name" value="Immunoglobulins"/>
    <property type="match status" value="1"/>
</dbReference>
<dbReference type="PROSITE" id="PS50835">
    <property type="entry name" value="IG_LIKE"/>
    <property type="match status" value="1"/>
</dbReference>
<dbReference type="SUPFAM" id="SSF48726">
    <property type="entry name" value="Immunoglobulin"/>
    <property type="match status" value="1"/>
</dbReference>
<dbReference type="InterPro" id="IPR052051">
    <property type="entry name" value="TCR_complex_component"/>
</dbReference>
<keyword evidence="3 9" id="KW-0732">Signal</keyword>
<comment type="subcellular location">
    <subcellularLocation>
        <location evidence="1">Cell membrane</location>
    </subcellularLocation>
</comment>
<feature type="signal peptide" evidence="9">
    <location>
        <begin position="1"/>
        <end position="22"/>
    </location>
</feature>
<dbReference type="KEGG" id="bspl:129603516"/>
<evidence type="ECO:0000256" key="9">
    <source>
        <dbReference type="SAM" id="SignalP"/>
    </source>
</evidence>
<evidence type="ECO:0000256" key="1">
    <source>
        <dbReference type="ARBA" id="ARBA00004236"/>
    </source>
</evidence>
<dbReference type="Pfam" id="PF07686">
    <property type="entry name" value="V-set"/>
    <property type="match status" value="1"/>
</dbReference>
<gene>
    <name evidence="12" type="primary">LOC129603516</name>
</gene>
<evidence type="ECO:0000256" key="8">
    <source>
        <dbReference type="SAM" id="Phobius"/>
    </source>
</evidence>
<dbReference type="InterPro" id="IPR003599">
    <property type="entry name" value="Ig_sub"/>
</dbReference>
<dbReference type="GO" id="GO:0009617">
    <property type="term" value="P:response to bacterium"/>
    <property type="evidence" value="ECO:0007669"/>
    <property type="project" value="TreeGrafter"/>
</dbReference>
<dbReference type="OrthoDB" id="8915654at2759"/>
<evidence type="ECO:0000256" key="7">
    <source>
        <dbReference type="ARBA" id="ARBA00023180"/>
    </source>
</evidence>
<dbReference type="Proteomes" id="UP000515150">
    <property type="component" value="Chromosome 21"/>
</dbReference>
<keyword evidence="6" id="KW-1015">Disulfide bond</keyword>
<evidence type="ECO:0000313" key="11">
    <source>
        <dbReference type="Proteomes" id="UP000515150"/>
    </source>
</evidence>
<dbReference type="InterPro" id="IPR036179">
    <property type="entry name" value="Ig-like_dom_sf"/>
</dbReference>
<dbReference type="CDD" id="cd00099">
    <property type="entry name" value="IgV"/>
    <property type="match status" value="1"/>
</dbReference>
<keyword evidence="8" id="KW-1133">Transmembrane helix</keyword>
<feature type="domain" description="Ig-like" evidence="10">
    <location>
        <begin position="6"/>
        <end position="121"/>
    </location>
</feature>
<keyword evidence="8" id="KW-0812">Transmembrane</keyword>
<keyword evidence="7" id="KW-0325">Glycoprotein</keyword>
<keyword evidence="5 8" id="KW-0472">Membrane</keyword>
<organism evidence="11 12">
    <name type="scientific">Betta splendens</name>
    <name type="common">Siamese fighting fish</name>
    <dbReference type="NCBI Taxonomy" id="158456"/>
    <lineage>
        <taxon>Eukaryota</taxon>
        <taxon>Metazoa</taxon>
        <taxon>Chordata</taxon>
        <taxon>Craniata</taxon>
        <taxon>Vertebrata</taxon>
        <taxon>Euteleostomi</taxon>
        <taxon>Actinopterygii</taxon>
        <taxon>Neopterygii</taxon>
        <taxon>Teleostei</taxon>
        <taxon>Neoteleostei</taxon>
        <taxon>Acanthomorphata</taxon>
        <taxon>Anabantaria</taxon>
        <taxon>Anabantiformes</taxon>
        <taxon>Anabantoidei</taxon>
        <taxon>Osphronemidae</taxon>
        <taxon>Betta</taxon>
    </lineage>
</organism>
<dbReference type="InterPro" id="IPR003598">
    <property type="entry name" value="Ig_sub2"/>
</dbReference>
<keyword evidence="4" id="KW-0391">Immunity</keyword>
<evidence type="ECO:0000313" key="12">
    <source>
        <dbReference type="RefSeq" id="XP_055361086.1"/>
    </source>
</evidence>
<evidence type="ECO:0000256" key="3">
    <source>
        <dbReference type="ARBA" id="ARBA00022729"/>
    </source>
</evidence>
<name>A0A9W2XGK5_BETSP</name>
<evidence type="ECO:0000256" key="4">
    <source>
        <dbReference type="ARBA" id="ARBA00022859"/>
    </source>
</evidence>
<evidence type="ECO:0000256" key="6">
    <source>
        <dbReference type="ARBA" id="ARBA00023157"/>
    </source>
</evidence>
<proteinExistence type="predicted"/>
<evidence type="ECO:0000256" key="2">
    <source>
        <dbReference type="ARBA" id="ARBA00022475"/>
    </source>
</evidence>
<feature type="transmembrane region" description="Helical" evidence="8">
    <location>
        <begin position="133"/>
        <end position="156"/>
    </location>
</feature>
<sequence length="207" mass="23794">MIQPNPAALLCLHFVMSHVNTGSPVDYRDILVPKGDSVTLTCNTSKENSTQIMWKKDRFHFAYLFSNHANVSNFTSHRLIIDPHSPSVLNISNVQYEDAGLYTCDVTSATDGVKSIRWNLTVFEESEELSTYTPLWCSTLVAVVLLSGFILFVYIYRTKCRLRRQNQEPNQNQPNLQSDELLVSQPQRHRGHRNSCHYERINSLYNL</sequence>
<dbReference type="InterPro" id="IPR007110">
    <property type="entry name" value="Ig-like_dom"/>
</dbReference>
<evidence type="ECO:0000259" key="10">
    <source>
        <dbReference type="PROSITE" id="PS50835"/>
    </source>
</evidence>
<dbReference type="GO" id="GO:0005886">
    <property type="term" value="C:plasma membrane"/>
    <property type="evidence" value="ECO:0007669"/>
    <property type="project" value="UniProtKB-SubCell"/>
</dbReference>
<keyword evidence="11" id="KW-1185">Reference proteome</keyword>
<dbReference type="RefSeq" id="XP_055361086.1">
    <property type="nucleotide sequence ID" value="XM_055505111.1"/>
</dbReference>
<reference evidence="12" key="1">
    <citation type="submission" date="2025-08" db="UniProtKB">
        <authorList>
            <consortium name="RefSeq"/>
        </authorList>
    </citation>
    <scope>IDENTIFICATION</scope>
</reference>
<feature type="chain" id="PRO_5040805929" evidence="9">
    <location>
        <begin position="23"/>
        <end position="207"/>
    </location>
</feature>
<dbReference type="SMART" id="SM00408">
    <property type="entry name" value="IGc2"/>
    <property type="match status" value="1"/>
</dbReference>
<protein>
    <submittedName>
        <fullName evidence="12">Uncharacterized protein LOC129603516</fullName>
    </submittedName>
</protein>